<protein>
    <recommendedName>
        <fullName evidence="1">DUF5648 domain-containing protein</fullName>
    </recommendedName>
</protein>
<reference evidence="2 3" key="1">
    <citation type="submission" date="2021-06" db="EMBL/GenBank/DDBJ databases">
        <title>Enterococcus alishanensis sp. nov., a novel lactic acid bacterium isolated from fresh coffee beans.</title>
        <authorList>
            <person name="Chen Y.-S."/>
        </authorList>
    </citation>
    <scope>NUCLEOTIDE SEQUENCE [LARGE SCALE GENOMIC DNA]</scope>
    <source>
        <strain evidence="2 3">ALS3</strain>
    </source>
</reference>
<organism evidence="2 3">
    <name type="scientific">Enterococcus alishanensis</name>
    <dbReference type="NCBI Taxonomy" id="1303817"/>
    <lineage>
        <taxon>Bacteria</taxon>
        <taxon>Bacillati</taxon>
        <taxon>Bacillota</taxon>
        <taxon>Bacilli</taxon>
        <taxon>Lactobacillales</taxon>
        <taxon>Enterococcaceae</taxon>
        <taxon>Enterococcus</taxon>
    </lineage>
</organism>
<keyword evidence="3" id="KW-1185">Reference proteome</keyword>
<sequence>MDFLTLYRLYNPNQFAFNHHYSQSGTERDWLVELGWKYELVAFYGK</sequence>
<gene>
    <name evidence="2" type="ORF">KUA55_08825</name>
</gene>
<evidence type="ECO:0000259" key="1">
    <source>
        <dbReference type="Pfam" id="PF18885"/>
    </source>
</evidence>
<comment type="caution">
    <text evidence="2">The sequence shown here is derived from an EMBL/GenBank/DDBJ whole genome shotgun (WGS) entry which is preliminary data.</text>
</comment>
<evidence type="ECO:0000313" key="3">
    <source>
        <dbReference type="Proteomes" id="UP000774130"/>
    </source>
</evidence>
<dbReference type="EMBL" id="JAHUZB010000003">
    <property type="protein sequence ID" value="MBV7390781.1"/>
    <property type="molecule type" value="Genomic_DNA"/>
</dbReference>
<feature type="domain" description="DUF5648" evidence="1">
    <location>
        <begin position="6"/>
        <end position="44"/>
    </location>
</feature>
<dbReference type="InterPro" id="IPR043708">
    <property type="entry name" value="DUF5648"/>
</dbReference>
<proteinExistence type="predicted"/>
<dbReference type="Pfam" id="PF18885">
    <property type="entry name" value="DUF5648"/>
    <property type="match status" value="1"/>
</dbReference>
<accession>A0ABS6TCW0</accession>
<dbReference type="Proteomes" id="UP000774130">
    <property type="component" value="Unassembled WGS sequence"/>
</dbReference>
<evidence type="ECO:0000313" key="2">
    <source>
        <dbReference type="EMBL" id="MBV7390781.1"/>
    </source>
</evidence>
<name>A0ABS6TCW0_9ENTE</name>
<dbReference type="RefSeq" id="WP_218325834.1">
    <property type="nucleotide sequence ID" value="NZ_JAHUZB010000003.1"/>
</dbReference>